<evidence type="ECO:0000256" key="2">
    <source>
        <dbReference type="ARBA" id="ARBA00007049"/>
    </source>
</evidence>
<keyword evidence="6 9" id="KW-1133">Transmembrane helix</keyword>
<sequence>MNGPGFKTIIIITFFCIIIASLLFDNISSMAANQAQDLDHTKRGQWLRTTILGYSDALLYFPSYMILIGAVLKDKTAIFSGVSWLVAGACSMAIGEFISVFSQYYIDKEQMKRVCGIENMGVEELDAEKEKLPNPWHGLSIDSAFSFLVGASVWLLLGVKFVKNCVRVGLIIAVVSFALLLFGGLGYIPARTAVKSSLRVLLGGLVAMGVNYGLTKLVGSAAGL</sequence>
<dbReference type="GO" id="GO:0030026">
    <property type="term" value="P:intracellular manganese ion homeostasis"/>
    <property type="evidence" value="ECO:0007669"/>
    <property type="project" value="InterPro"/>
</dbReference>
<dbReference type="Proteomes" id="UP001324115">
    <property type="component" value="Unassembled WGS sequence"/>
</dbReference>
<dbReference type="InterPro" id="IPR008217">
    <property type="entry name" value="Ccc1_fam"/>
</dbReference>
<evidence type="ECO:0000256" key="7">
    <source>
        <dbReference type="ARBA" id="ARBA00023136"/>
    </source>
</evidence>
<comment type="similarity">
    <text evidence="2 9">Belongs to the CCC1 family.</text>
</comment>
<evidence type="ECO:0000256" key="6">
    <source>
        <dbReference type="ARBA" id="ARBA00022989"/>
    </source>
</evidence>
<feature type="transmembrane region" description="Helical" evidence="9">
    <location>
        <begin position="6"/>
        <end position="24"/>
    </location>
</feature>
<comment type="function">
    <text evidence="9">Vacuolar Fe(2+) uptake transporter.</text>
</comment>
<keyword evidence="4 9" id="KW-0926">Vacuole</keyword>
<feature type="transmembrane region" description="Helical" evidence="9">
    <location>
        <begin position="139"/>
        <end position="162"/>
    </location>
</feature>
<comment type="subcellular location">
    <subcellularLocation>
        <location evidence="1 9">Vacuole membrane</location>
        <topology evidence="1 9">Multi-pass membrane protein</topology>
    </subcellularLocation>
</comment>
<evidence type="ECO:0000256" key="3">
    <source>
        <dbReference type="ARBA" id="ARBA00022496"/>
    </source>
</evidence>
<evidence type="ECO:0000313" key="11">
    <source>
        <dbReference type="Proteomes" id="UP001324115"/>
    </source>
</evidence>
<dbReference type="GO" id="GO:0005381">
    <property type="term" value="F:iron ion transmembrane transporter activity"/>
    <property type="evidence" value="ECO:0007669"/>
    <property type="project" value="UniProtKB-UniRule"/>
</dbReference>
<evidence type="ECO:0000313" key="10">
    <source>
        <dbReference type="EMBL" id="KAK4605080.1"/>
    </source>
</evidence>
<reference evidence="10 11" key="1">
    <citation type="journal article" date="2023" name="G3 (Bethesda)">
        <title>A haplotype-resolved chromosome-scale genome for Quercus rubra L. provides insights into the genetics of adaptive traits for red oak species.</title>
        <authorList>
            <person name="Kapoor B."/>
            <person name="Jenkins J."/>
            <person name="Schmutz J."/>
            <person name="Zhebentyayeva T."/>
            <person name="Kuelheim C."/>
            <person name="Coggeshall M."/>
            <person name="Heim C."/>
            <person name="Lasky J.R."/>
            <person name="Leites L."/>
            <person name="Islam-Faridi N."/>
            <person name="Romero-Severson J."/>
            <person name="DeLeo V.L."/>
            <person name="Lucas S.M."/>
            <person name="Lazic D."/>
            <person name="Gailing O."/>
            <person name="Carlson J."/>
            <person name="Staton M."/>
        </authorList>
    </citation>
    <scope>NUCLEOTIDE SEQUENCE [LARGE SCALE GENOMIC DNA]</scope>
    <source>
        <strain evidence="10">Pseudo-F2</strain>
    </source>
</reference>
<evidence type="ECO:0000256" key="1">
    <source>
        <dbReference type="ARBA" id="ARBA00004128"/>
    </source>
</evidence>
<name>A0AAN7JBQ5_QUERU</name>
<feature type="transmembrane region" description="Helical" evidence="9">
    <location>
        <begin position="84"/>
        <end position="106"/>
    </location>
</feature>
<proteinExistence type="inferred from homology"/>
<keyword evidence="7 9" id="KW-0472">Membrane</keyword>
<dbReference type="EMBL" id="JAXUIC010000002">
    <property type="protein sequence ID" value="KAK4605080.1"/>
    <property type="molecule type" value="Genomic_DNA"/>
</dbReference>
<dbReference type="PANTHER" id="PTHR31851">
    <property type="entry name" value="FE(2+)/MN(2+) TRANSPORTER PCL1"/>
    <property type="match status" value="1"/>
</dbReference>
<gene>
    <name evidence="10" type="ORF">RGQ29_013244</name>
</gene>
<accession>A0AAN7JBQ5</accession>
<keyword evidence="5 9" id="KW-0812">Transmembrane</keyword>
<dbReference type="GO" id="GO:0005384">
    <property type="term" value="F:manganese ion transmembrane transporter activity"/>
    <property type="evidence" value="ECO:0007669"/>
    <property type="project" value="InterPro"/>
</dbReference>
<evidence type="ECO:0000256" key="8">
    <source>
        <dbReference type="ARBA" id="ARBA00044464"/>
    </source>
</evidence>
<organism evidence="10 11">
    <name type="scientific">Quercus rubra</name>
    <name type="common">Northern red oak</name>
    <name type="synonym">Quercus borealis</name>
    <dbReference type="NCBI Taxonomy" id="3512"/>
    <lineage>
        <taxon>Eukaryota</taxon>
        <taxon>Viridiplantae</taxon>
        <taxon>Streptophyta</taxon>
        <taxon>Embryophyta</taxon>
        <taxon>Tracheophyta</taxon>
        <taxon>Spermatophyta</taxon>
        <taxon>Magnoliopsida</taxon>
        <taxon>eudicotyledons</taxon>
        <taxon>Gunneridae</taxon>
        <taxon>Pentapetalae</taxon>
        <taxon>rosids</taxon>
        <taxon>fabids</taxon>
        <taxon>Fagales</taxon>
        <taxon>Fagaceae</taxon>
        <taxon>Quercus</taxon>
    </lineage>
</organism>
<feature type="transmembrane region" description="Helical" evidence="9">
    <location>
        <begin position="168"/>
        <end position="188"/>
    </location>
</feature>
<dbReference type="Pfam" id="PF01988">
    <property type="entry name" value="VIT1"/>
    <property type="match status" value="2"/>
</dbReference>
<keyword evidence="3" id="KW-0408">Iron</keyword>
<evidence type="ECO:0000256" key="5">
    <source>
        <dbReference type="ARBA" id="ARBA00022692"/>
    </source>
</evidence>
<keyword evidence="9" id="KW-0406">Ion transport</keyword>
<dbReference type="GO" id="GO:0140315">
    <property type="term" value="F:iron ion sequestering activity"/>
    <property type="evidence" value="ECO:0007669"/>
    <property type="project" value="UniProtKB-UniRule"/>
</dbReference>
<evidence type="ECO:0000256" key="9">
    <source>
        <dbReference type="RuleBase" id="RU369115"/>
    </source>
</evidence>
<protein>
    <recommendedName>
        <fullName evidence="9">Vacuolar iron transporter</fullName>
    </recommendedName>
</protein>
<dbReference type="AlphaFoldDB" id="A0AAN7JBQ5"/>
<feature type="transmembrane region" description="Helical" evidence="9">
    <location>
        <begin position="200"/>
        <end position="222"/>
    </location>
</feature>
<feature type="transmembrane region" description="Helical" evidence="9">
    <location>
        <begin position="51"/>
        <end position="72"/>
    </location>
</feature>
<keyword evidence="11" id="KW-1185">Reference proteome</keyword>
<comment type="caution">
    <text evidence="9">Lacks conserved residue(s) required for the propagation of feature annotation.</text>
</comment>
<comment type="caution">
    <text evidence="10">The sequence shown here is derived from an EMBL/GenBank/DDBJ whole genome shotgun (WGS) entry which is preliminary data.</text>
</comment>
<keyword evidence="9" id="KW-0813">Transport</keyword>
<dbReference type="GO" id="GO:0005774">
    <property type="term" value="C:vacuolar membrane"/>
    <property type="evidence" value="ECO:0007669"/>
    <property type="project" value="UniProtKB-SubCell"/>
</dbReference>
<comment type="catalytic activity">
    <reaction evidence="8">
        <text>Fe(2+)(in) = Fe(2+)(out)</text>
        <dbReference type="Rhea" id="RHEA:28486"/>
        <dbReference type="ChEBI" id="CHEBI:29033"/>
    </reaction>
    <physiologicalReaction direction="left-to-right" evidence="8">
        <dbReference type="Rhea" id="RHEA:28487"/>
    </physiologicalReaction>
</comment>
<keyword evidence="3" id="KW-0410">Iron transport</keyword>
<evidence type="ECO:0000256" key="4">
    <source>
        <dbReference type="ARBA" id="ARBA00022554"/>
    </source>
</evidence>